<organism evidence="3">
    <name type="scientific">Laccaria bicolor (strain S238N-H82 / ATCC MYA-4686)</name>
    <name type="common">Bicoloured deceiver</name>
    <name type="synonym">Laccaria laccata var. bicolor</name>
    <dbReference type="NCBI Taxonomy" id="486041"/>
    <lineage>
        <taxon>Eukaryota</taxon>
        <taxon>Fungi</taxon>
        <taxon>Dikarya</taxon>
        <taxon>Basidiomycota</taxon>
        <taxon>Agaricomycotina</taxon>
        <taxon>Agaricomycetes</taxon>
        <taxon>Agaricomycetidae</taxon>
        <taxon>Agaricales</taxon>
        <taxon>Agaricineae</taxon>
        <taxon>Hydnangiaceae</taxon>
        <taxon>Laccaria</taxon>
    </lineage>
</organism>
<keyword evidence="1" id="KW-0812">Transmembrane</keyword>
<dbReference type="Proteomes" id="UP000001194">
    <property type="component" value="Unassembled WGS sequence"/>
</dbReference>
<keyword evidence="3" id="KW-1185">Reference proteome</keyword>
<feature type="transmembrane region" description="Helical" evidence="1">
    <location>
        <begin position="51"/>
        <end position="72"/>
    </location>
</feature>
<dbReference type="InParanoid" id="B0DYC9"/>
<keyword evidence="1" id="KW-0472">Membrane</keyword>
<protein>
    <submittedName>
        <fullName evidence="2">Predicted protein</fullName>
    </submittedName>
</protein>
<dbReference type="AlphaFoldDB" id="B0DYC9"/>
<evidence type="ECO:0000313" key="3">
    <source>
        <dbReference type="Proteomes" id="UP000001194"/>
    </source>
</evidence>
<accession>B0DYC9</accession>
<name>B0DYC9_LACBS</name>
<keyword evidence="1" id="KW-1133">Transmembrane helix</keyword>
<evidence type="ECO:0000313" key="2">
    <source>
        <dbReference type="EMBL" id="EDR00415.1"/>
    </source>
</evidence>
<dbReference type="RefSeq" id="XP_001888974.1">
    <property type="nucleotide sequence ID" value="XM_001888939.1"/>
</dbReference>
<evidence type="ECO:0000256" key="1">
    <source>
        <dbReference type="SAM" id="Phobius"/>
    </source>
</evidence>
<dbReference type="HOGENOM" id="CLU_2654923_0_0_1"/>
<proteinExistence type="predicted"/>
<dbReference type="GeneID" id="6084591"/>
<gene>
    <name evidence="2" type="ORF">LACBIDRAFT_314353</name>
</gene>
<sequence>MTCGAGLERLEQLPVLECGAIGSPRAYGHHGLHSHGLKRMFMHNQRRKVKFQMWSTIMQLAVKYPFFLIFLVPAAP</sequence>
<dbReference type="OrthoDB" id="3099055at2759"/>
<dbReference type="EMBL" id="DS547150">
    <property type="protein sequence ID" value="EDR00415.1"/>
    <property type="molecule type" value="Genomic_DNA"/>
</dbReference>
<dbReference type="KEGG" id="lbc:LACBIDRAFT_314353"/>
<reference evidence="2 3" key="1">
    <citation type="journal article" date="2008" name="Nature">
        <title>The genome of Laccaria bicolor provides insights into mycorrhizal symbiosis.</title>
        <authorList>
            <person name="Martin F."/>
            <person name="Aerts A."/>
            <person name="Ahren D."/>
            <person name="Brun A."/>
            <person name="Danchin E.G.J."/>
            <person name="Duchaussoy F."/>
            <person name="Gibon J."/>
            <person name="Kohler A."/>
            <person name="Lindquist E."/>
            <person name="Pereda V."/>
            <person name="Salamov A."/>
            <person name="Shapiro H.J."/>
            <person name="Wuyts J."/>
            <person name="Blaudez D."/>
            <person name="Buee M."/>
            <person name="Brokstein P."/>
            <person name="Canbaeck B."/>
            <person name="Cohen D."/>
            <person name="Courty P.E."/>
            <person name="Coutinho P.M."/>
            <person name="Delaruelle C."/>
            <person name="Detter J.C."/>
            <person name="Deveau A."/>
            <person name="DiFazio S."/>
            <person name="Duplessis S."/>
            <person name="Fraissinet-Tachet L."/>
            <person name="Lucic E."/>
            <person name="Frey-Klett P."/>
            <person name="Fourrey C."/>
            <person name="Feussner I."/>
            <person name="Gay G."/>
            <person name="Grimwood J."/>
            <person name="Hoegger P.J."/>
            <person name="Jain P."/>
            <person name="Kilaru S."/>
            <person name="Labbe J."/>
            <person name="Lin Y.C."/>
            <person name="Legue V."/>
            <person name="Le Tacon F."/>
            <person name="Marmeisse R."/>
            <person name="Melayah D."/>
            <person name="Montanini B."/>
            <person name="Muratet M."/>
            <person name="Nehls U."/>
            <person name="Niculita-Hirzel H."/>
            <person name="Oudot-Le Secq M.P."/>
            <person name="Peter M."/>
            <person name="Quesneville H."/>
            <person name="Rajashekar B."/>
            <person name="Reich M."/>
            <person name="Rouhier N."/>
            <person name="Schmutz J."/>
            <person name="Yin T."/>
            <person name="Chalot M."/>
            <person name="Henrissat B."/>
            <person name="Kuees U."/>
            <person name="Lucas S."/>
            <person name="Van de Peer Y."/>
            <person name="Podila G.K."/>
            <person name="Polle A."/>
            <person name="Pukkila P.J."/>
            <person name="Richardson P.M."/>
            <person name="Rouze P."/>
            <person name="Sanders I.R."/>
            <person name="Stajich J.E."/>
            <person name="Tunlid A."/>
            <person name="Tuskan G."/>
            <person name="Grigoriev I.V."/>
        </authorList>
    </citation>
    <scope>NUCLEOTIDE SEQUENCE [LARGE SCALE GENOMIC DNA]</scope>
    <source>
        <strain evidence="3">S238N-H82 / ATCC MYA-4686</strain>
    </source>
</reference>